<evidence type="ECO:0000313" key="19">
    <source>
        <dbReference type="EMBL" id="GEM49391.1"/>
    </source>
</evidence>
<dbReference type="Gene3D" id="2.170.16.10">
    <property type="entry name" value="Hedgehog/Intein (Hint) domain"/>
    <property type="match status" value="4"/>
</dbReference>
<proteinExistence type="inferred from homology"/>
<dbReference type="PANTHER" id="PTHR30153">
    <property type="entry name" value="REPLICATIVE DNA HELICASE DNAB"/>
    <property type="match status" value="1"/>
</dbReference>
<evidence type="ECO:0000313" key="20">
    <source>
        <dbReference type="Proteomes" id="UP000321306"/>
    </source>
</evidence>
<dbReference type="PRINTS" id="PR00379">
    <property type="entry name" value="INTEIN"/>
</dbReference>
<dbReference type="InterPro" id="IPR004860">
    <property type="entry name" value="LAGLIDADG_dom"/>
</dbReference>
<evidence type="ECO:0000256" key="10">
    <source>
        <dbReference type="ARBA" id="ARBA00023000"/>
    </source>
</evidence>
<evidence type="ECO:0000256" key="12">
    <source>
        <dbReference type="ARBA" id="ARBA00023235"/>
    </source>
</evidence>
<evidence type="ECO:0000256" key="16">
    <source>
        <dbReference type="RuleBase" id="RU362085"/>
    </source>
</evidence>
<dbReference type="SUPFAM" id="SSF51294">
    <property type="entry name" value="Hedgehog/intein (Hint) domain"/>
    <property type="match status" value="2"/>
</dbReference>
<dbReference type="InterPro" id="IPR007692">
    <property type="entry name" value="DNA_helicase_DnaB"/>
</dbReference>
<dbReference type="GO" id="GO:0043139">
    <property type="term" value="F:5'-3' DNA helicase activity"/>
    <property type="evidence" value="ECO:0007669"/>
    <property type="project" value="UniProtKB-EC"/>
</dbReference>
<dbReference type="InterPro" id="IPR003587">
    <property type="entry name" value="Hint_dom_N"/>
</dbReference>
<evidence type="ECO:0000256" key="8">
    <source>
        <dbReference type="ARBA" id="ARBA00022813"/>
    </source>
</evidence>
<dbReference type="SUPFAM" id="SSF55608">
    <property type="entry name" value="Homing endonucleases"/>
    <property type="match status" value="2"/>
</dbReference>
<dbReference type="GO" id="GO:0016887">
    <property type="term" value="F:ATP hydrolysis activity"/>
    <property type="evidence" value="ECO:0007669"/>
    <property type="project" value="RHEA"/>
</dbReference>
<sequence length="1281" mass="142653">MDPVARVAPNSIDAEVSVLGSILLDNDTLINLGDQVTSDMFYRESHRKIFSAMRLLADRGQPIDLVTLSEELRGKNVLDEVGGVSYLVGLSESVPTAVYAEYYARIIQEKFTLRQLIQASGKIMQLAYDGEVGLEELLDKSEQLIFDVSQKEGKDEFQSMNTVMHDTFEYITKLHATGGHIEGTKSGFRDLDSMITGFSPGSLNVLAARPSMGKCLTANTLIDVPGTGQRITIEEFVQRKLPEVYGISETGKLRPTKVSHWIDSGVKPVRRVRTRLGREVEVTLHHPFLTPEGWTPLYDLQLGDVIAVPRAVPNFGQNESLSSEDVRLLAYFIAEGNLTNTSPRFTNTDPLIVEDFQTLVQQKFPELSIRQDGIDFIVARAHVPGAQKYQKNPLTEFLREHGQMGKSAHFKTVPEAIFTLNREKVAEFLRILFSCDATIYSINGKHPRIEFTVASVQLAKDVHHLLTRFGIIAKLWQKTAKSFRVEITEPQSVALYQSEIGWFGEKATRAFEVHPERHSNSGHLPSRVWTQVRALATQKQLSLTQLAARSGEQTGAGYDPHTRRGITQKRLTGYAAVLESPELSRLSSPDLYWDEIVSIEDLGEQQVYDLTVPDGSNFIAQNICVHNTAFALSIAQNVALRGEGKTTAVFSLEMPAQQLALRMLCSEARVDMNRVRSGQLSEQDFVRLANAAARLSEAPIYIDDVPNLTANELRSKLRRVKTKTGSLGLVVIDYLQLMSGSKSGGGGENRQQEISAISRGLKGIARELEVPVIVLSQLSRAVEQRPNHRPMLSDLRECVPGDTLVMLSDGSRKPIRELVGTTPEVLAMTEDEKVAAFTSDRVWSVGVKPIFEMKLASGRTLRSTEKHRIYTAHGWQELQHIKPGDRIAVARRVPEPAKPLVWKEAELILLGHLVGDGSYLKGQPLRYTTASEENSRLVTQAALEFGMQVNRHAGKGNWHQLVFSGNGNRWEARGINKWLRDLGIFNQRSHEKHLPAGVFQLSNTQVALLLRNLWATDGTFFTPKTTNSSSRINFSTNSVQLARDVAALLLRFGIVARIRTVQQGEYRPMYVVEVSGKTQQMLFLDQVGATGCKVEDAARLRAHLEAREANTNIDTLPIEVFDGVRNRMQEQGITTRQMAALRGTSYGGSSHFKFAPSRAVVMDYAELLNDPELQKKATSDLFWDEVVSITPAGEEEVFDLTVPGPASWLADGIVSHNSGAIEQDADIVMFIYRDEYYNKETDQQGIAEIIIGKQRNGPVGTVKLQFHSQHVRFNDLAQEGV</sequence>
<dbReference type="InterPro" id="IPR006142">
    <property type="entry name" value="INTEIN"/>
</dbReference>
<feature type="domain" description="DOD-type homing endonuclease" evidence="17">
    <location>
        <begin position="909"/>
        <end position="1054"/>
    </location>
</feature>
<dbReference type="PANTHER" id="PTHR30153:SF2">
    <property type="entry name" value="REPLICATIVE DNA HELICASE"/>
    <property type="match status" value="1"/>
</dbReference>
<dbReference type="EC" id="5.6.2.3" evidence="15 16"/>
<dbReference type="GO" id="GO:1990077">
    <property type="term" value="C:primosome complex"/>
    <property type="evidence" value="ECO:0007669"/>
    <property type="project" value="UniProtKB-UniRule"/>
</dbReference>
<comment type="caution">
    <text evidence="19">The sequence shown here is derived from an EMBL/GenBank/DDBJ whole genome shotgun (WGS) entry which is preliminary data.</text>
</comment>
<evidence type="ECO:0000256" key="2">
    <source>
        <dbReference type="ARBA" id="ARBA00022515"/>
    </source>
</evidence>
<accession>A0A511NAK8</accession>
<evidence type="ECO:0000256" key="3">
    <source>
        <dbReference type="ARBA" id="ARBA00022705"/>
    </source>
</evidence>
<dbReference type="FunFam" id="1.10.860.10:FF:000001">
    <property type="entry name" value="Replicative DNA helicase"/>
    <property type="match status" value="1"/>
</dbReference>
<dbReference type="InterPro" id="IPR003586">
    <property type="entry name" value="Hint_dom_C"/>
</dbReference>
<dbReference type="GO" id="GO:0006269">
    <property type="term" value="P:DNA replication, synthesis of primer"/>
    <property type="evidence" value="ECO:0007669"/>
    <property type="project" value="UniProtKB-UniRule"/>
</dbReference>
<evidence type="ECO:0000256" key="15">
    <source>
        <dbReference type="NCBIfam" id="TIGR00665"/>
    </source>
</evidence>
<dbReference type="Gene3D" id="1.10.860.10">
    <property type="entry name" value="DNAb Helicase, Chain A"/>
    <property type="match status" value="1"/>
</dbReference>
<comment type="catalytic activity">
    <reaction evidence="14 16">
        <text>ATP + H2O = ADP + phosphate + H(+)</text>
        <dbReference type="Rhea" id="RHEA:13065"/>
        <dbReference type="ChEBI" id="CHEBI:15377"/>
        <dbReference type="ChEBI" id="CHEBI:15378"/>
        <dbReference type="ChEBI" id="CHEBI:30616"/>
        <dbReference type="ChEBI" id="CHEBI:43474"/>
        <dbReference type="ChEBI" id="CHEBI:456216"/>
        <dbReference type="EC" id="5.6.2.3"/>
    </reaction>
</comment>
<dbReference type="Pfam" id="PF00772">
    <property type="entry name" value="DnaB"/>
    <property type="match status" value="1"/>
</dbReference>
<feature type="domain" description="SF4 helicase" evidence="18">
    <location>
        <begin position="1220"/>
        <end position="1280"/>
    </location>
</feature>
<dbReference type="InterPro" id="IPR007693">
    <property type="entry name" value="DNA_helicase_DnaB-like_N"/>
</dbReference>
<evidence type="ECO:0000259" key="17">
    <source>
        <dbReference type="PROSITE" id="PS50819"/>
    </source>
</evidence>
<comment type="function">
    <text evidence="13 16">The intein is an endonuclease.</text>
</comment>
<keyword evidence="3 16" id="KW-0235">DNA replication</keyword>
<dbReference type="SMART" id="SM00305">
    <property type="entry name" value="HintC"/>
    <property type="match status" value="2"/>
</dbReference>
<keyword evidence="7 16" id="KW-0347">Helicase</keyword>
<dbReference type="InterPro" id="IPR016136">
    <property type="entry name" value="DNA_helicase_N/primase_C"/>
</dbReference>
<reference evidence="19 20" key="1">
    <citation type="submission" date="2019-07" db="EMBL/GenBank/DDBJ databases">
        <title>Whole genome shotgun sequence of Deinococcus cellulosilyticus NBRC 106333.</title>
        <authorList>
            <person name="Hosoyama A."/>
            <person name="Uohara A."/>
            <person name="Ohji S."/>
            <person name="Ichikawa N."/>
        </authorList>
    </citation>
    <scope>NUCLEOTIDE SEQUENCE [LARGE SCALE GENOMIC DNA]</scope>
    <source>
        <strain evidence="19 20">NBRC 106333</strain>
    </source>
</reference>
<dbReference type="CDD" id="cd00081">
    <property type="entry name" value="Hint"/>
    <property type="match status" value="3"/>
</dbReference>
<dbReference type="RefSeq" id="WP_146889865.1">
    <property type="nucleotide sequence ID" value="NZ_BJXB01000033.1"/>
</dbReference>
<dbReference type="Pfam" id="PF14528">
    <property type="entry name" value="LAGLIDADG_3"/>
    <property type="match status" value="2"/>
</dbReference>
<dbReference type="GO" id="GO:0003677">
    <property type="term" value="F:DNA binding"/>
    <property type="evidence" value="ECO:0007669"/>
    <property type="project" value="UniProtKB-UniRule"/>
</dbReference>
<protein>
    <recommendedName>
        <fullName evidence="15 16">Replicative DNA helicase</fullName>
        <ecNumber evidence="15 16">5.6.2.3</ecNumber>
    </recommendedName>
</protein>
<keyword evidence="20" id="KW-1185">Reference proteome</keyword>
<dbReference type="InterPro" id="IPR006141">
    <property type="entry name" value="Intein_N"/>
</dbReference>
<dbReference type="SUPFAM" id="SSF52540">
    <property type="entry name" value="P-loop containing nucleoside triphosphate hydrolases"/>
    <property type="match status" value="2"/>
</dbReference>
<dbReference type="GO" id="GO:0005829">
    <property type="term" value="C:cytosol"/>
    <property type="evidence" value="ECO:0007669"/>
    <property type="project" value="TreeGrafter"/>
</dbReference>
<dbReference type="NCBIfam" id="TIGR01445">
    <property type="entry name" value="intein_Nterm"/>
    <property type="match status" value="2"/>
</dbReference>
<keyword evidence="2 16" id="KW-0639">Primosome</keyword>
<dbReference type="Pfam" id="PF03796">
    <property type="entry name" value="DnaB_C"/>
    <property type="match status" value="3"/>
</dbReference>
<dbReference type="OrthoDB" id="9773982at2"/>
<dbReference type="InterPro" id="IPR027434">
    <property type="entry name" value="Homing_endonucl"/>
</dbReference>
<dbReference type="GO" id="GO:0004519">
    <property type="term" value="F:endonuclease activity"/>
    <property type="evidence" value="ECO:0007669"/>
    <property type="project" value="InterPro"/>
</dbReference>
<dbReference type="GO" id="GO:0005524">
    <property type="term" value="F:ATP binding"/>
    <property type="evidence" value="ECO:0007669"/>
    <property type="project" value="UniProtKB-UniRule"/>
</dbReference>
<keyword evidence="10" id="KW-0651">Protein splicing</keyword>
<organism evidence="19 20">
    <name type="scientific">Deinococcus cellulosilyticus (strain DSM 18568 / NBRC 106333 / KACC 11606 / 5516J-15)</name>
    <dbReference type="NCBI Taxonomy" id="1223518"/>
    <lineage>
        <taxon>Bacteria</taxon>
        <taxon>Thermotogati</taxon>
        <taxon>Deinococcota</taxon>
        <taxon>Deinococci</taxon>
        <taxon>Deinococcales</taxon>
        <taxon>Deinococcaceae</taxon>
        <taxon>Deinococcus</taxon>
    </lineage>
</organism>
<evidence type="ECO:0000256" key="9">
    <source>
        <dbReference type="ARBA" id="ARBA00022840"/>
    </source>
</evidence>
<dbReference type="GO" id="GO:0016539">
    <property type="term" value="P:intein-mediated protein splicing"/>
    <property type="evidence" value="ECO:0007669"/>
    <property type="project" value="InterPro"/>
</dbReference>
<gene>
    <name evidence="19" type="ORF">DC3_50260</name>
</gene>
<dbReference type="InterPro" id="IPR030934">
    <property type="entry name" value="Intein_C"/>
</dbReference>
<comment type="similarity">
    <text evidence="1 16">Belongs to the helicase family. DnaB subfamily.</text>
</comment>
<dbReference type="SMART" id="SM00306">
    <property type="entry name" value="HintN"/>
    <property type="match status" value="2"/>
</dbReference>
<keyword evidence="5 16" id="KW-0547">Nucleotide-binding</keyword>
<keyword evidence="12" id="KW-0413">Isomerase</keyword>
<evidence type="ECO:0000256" key="7">
    <source>
        <dbReference type="ARBA" id="ARBA00022806"/>
    </source>
</evidence>
<keyword evidence="4" id="KW-0677">Repeat</keyword>
<keyword evidence="9 16" id="KW-0067">ATP-binding</keyword>
<keyword evidence="11 16" id="KW-0238">DNA-binding</keyword>
<dbReference type="Proteomes" id="UP000321306">
    <property type="component" value="Unassembled WGS sequence"/>
</dbReference>
<dbReference type="NCBIfam" id="TIGR01443">
    <property type="entry name" value="intein_Cterm"/>
    <property type="match status" value="2"/>
</dbReference>
<evidence type="ECO:0000256" key="5">
    <source>
        <dbReference type="ARBA" id="ARBA00022741"/>
    </source>
</evidence>
<keyword evidence="6 16" id="KW-0378">Hydrolase</keyword>
<dbReference type="InterPro" id="IPR004042">
    <property type="entry name" value="Intein_endonuc_central"/>
</dbReference>
<dbReference type="Gene3D" id="3.40.50.300">
    <property type="entry name" value="P-loop containing nucleotide triphosphate hydrolases"/>
    <property type="match status" value="3"/>
</dbReference>
<dbReference type="InterPro" id="IPR036844">
    <property type="entry name" value="Hint_dom_sf"/>
</dbReference>
<dbReference type="SUPFAM" id="SSF48024">
    <property type="entry name" value="N-terminal domain of DnaB helicase"/>
    <property type="match status" value="1"/>
</dbReference>
<dbReference type="PROSITE" id="PS50817">
    <property type="entry name" value="INTEIN_N_TER"/>
    <property type="match status" value="2"/>
</dbReference>
<feature type="domain" description="DOD-type homing endonuclease" evidence="17">
    <location>
        <begin position="328"/>
        <end position="471"/>
    </location>
</feature>
<evidence type="ECO:0000256" key="11">
    <source>
        <dbReference type="ARBA" id="ARBA00023125"/>
    </source>
</evidence>
<comment type="function">
    <text evidence="16">The main replicative DNA helicase, it participates in initiation and elongation during chromosome replication. Travels ahead of the DNA replisome, separating dsDNA into templates for DNA synthesis. A processive ATP-dependent 5'-3' DNA helicase it has DNA-dependent ATPase activity.</text>
</comment>
<keyword evidence="8" id="KW-0068">Autocatalytic cleavage</keyword>
<name>A0A511NAK8_DEIC1</name>
<dbReference type="InterPro" id="IPR027417">
    <property type="entry name" value="P-loop_NTPase"/>
</dbReference>
<evidence type="ECO:0000256" key="13">
    <source>
        <dbReference type="ARBA" id="ARBA00044940"/>
    </source>
</evidence>
<dbReference type="EMBL" id="BJXB01000033">
    <property type="protein sequence ID" value="GEM49391.1"/>
    <property type="molecule type" value="Genomic_DNA"/>
</dbReference>
<dbReference type="InterPro" id="IPR007694">
    <property type="entry name" value="DNA_helicase_DnaB-like_C"/>
</dbReference>
<evidence type="ECO:0000256" key="1">
    <source>
        <dbReference type="ARBA" id="ARBA00008428"/>
    </source>
</evidence>
<evidence type="ECO:0000256" key="14">
    <source>
        <dbReference type="ARBA" id="ARBA00048954"/>
    </source>
</evidence>
<evidence type="ECO:0000256" key="4">
    <source>
        <dbReference type="ARBA" id="ARBA00022737"/>
    </source>
</evidence>
<dbReference type="NCBIfam" id="TIGR00665">
    <property type="entry name" value="DnaB"/>
    <property type="match status" value="1"/>
</dbReference>
<dbReference type="PROSITE" id="PS51199">
    <property type="entry name" value="SF4_HELICASE"/>
    <property type="match status" value="2"/>
</dbReference>
<evidence type="ECO:0000256" key="6">
    <source>
        <dbReference type="ARBA" id="ARBA00022801"/>
    </source>
</evidence>
<evidence type="ECO:0000259" key="18">
    <source>
        <dbReference type="PROSITE" id="PS51199"/>
    </source>
</evidence>
<dbReference type="InterPro" id="IPR036185">
    <property type="entry name" value="DNA_heli_DnaB-like_N_sf"/>
</dbReference>
<feature type="domain" description="SF4 helicase" evidence="18">
    <location>
        <begin position="628"/>
        <end position="799"/>
    </location>
</feature>
<dbReference type="PROSITE" id="PS50818">
    <property type="entry name" value="INTEIN_C_TER"/>
    <property type="match status" value="2"/>
</dbReference>
<dbReference type="PROSITE" id="PS50819">
    <property type="entry name" value="INTEIN_ENDONUCLEASE"/>
    <property type="match status" value="2"/>
</dbReference>
<dbReference type="Gene3D" id="3.10.28.10">
    <property type="entry name" value="Homing endonucleases"/>
    <property type="match status" value="2"/>
</dbReference>